<organism evidence="2 3">
    <name type="scientific">Rhodococcus jostii</name>
    <dbReference type="NCBI Taxonomy" id="132919"/>
    <lineage>
        <taxon>Bacteria</taxon>
        <taxon>Bacillati</taxon>
        <taxon>Actinomycetota</taxon>
        <taxon>Actinomycetes</taxon>
        <taxon>Mycobacteriales</taxon>
        <taxon>Nocardiaceae</taxon>
        <taxon>Rhodococcus</taxon>
    </lineage>
</organism>
<evidence type="ECO:0008006" key="4">
    <source>
        <dbReference type="Google" id="ProtNLM"/>
    </source>
</evidence>
<accession>A0A1H5EMN3</accession>
<reference evidence="3" key="1">
    <citation type="submission" date="2016-10" db="EMBL/GenBank/DDBJ databases">
        <authorList>
            <person name="Varghese N."/>
        </authorList>
    </citation>
    <scope>NUCLEOTIDE SEQUENCE [LARGE SCALE GENOMIC DNA]</scope>
    <source>
        <strain evidence="3">DSM 44719</strain>
    </source>
</reference>
<dbReference type="AlphaFoldDB" id="A0A1H5EMN3"/>
<dbReference type="OrthoDB" id="4480730at2"/>
<proteinExistence type="predicted"/>
<name>A0A1H5EMN3_RHOJO</name>
<keyword evidence="1" id="KW-0732">Signal</keyword>
<protein>
    <recommendedName>
        <fullName evidence="4">Secreted protein</fullName>
    </recommendedName>
</protein>
<evidence type="ECO:0000313" key="2">
    <source>
        <dbReference type="EMBL" id="SED92382.1"/>
    </source>
</evidence>
<dbReference type="RefSeq" id="WP_074873093.1">
    <property type="nucleotide sequence ID" value="NZ_FNTL01000004.1"/>
</dbReference>
<sequence>MRMTARTTLLAAAAIPLAIAAAAPASATEAADVTYAFTVTGSTVTNTITNNTGATIGCTTSLAPAPSGVLPPVDDVLRNGQSLYQQDDIPPGTTTQSVTDVPDGSYVALASCGSEGTDPAMWVSDYPGIERYLAQFPMTAYTVQQASTVVTVPDVASAPAPPAADIVPDLSDLGTLFGS</sequence>
<feature type="chain" id="PRO_5038894083" description="Secreted protein" evidence="1">
    <location>
        <begin position="28"/>
        <end position="179"/>
    </location>
</feature>
<feature type="signal peptide" evidence="1">
    <location>
        <begin position="1"/>
        <end position="27"/>
    </location>
</feature>
<gene>
    <name evidence="2" type="ORF">SAMN04490220_6052</name>
</gene>
<evidence type="ECO:0000256" key="1">
    <source>
        <dbReference type="SAM" id="SignalP"/>
    </source>
</evidence>
<dbReference type="Proteomes" id="UP000183407">
    <property type="component" value="Unassembled WGS sequence"/>
</dbReference>
<dbReference type="EMBL" id="FNTL01000004">
    <property type="protein sequence ID" value="SED92382.1"/>
    <property type="molecule type" value="Genomic_DNA"/>
</dbReference>
<evidence type="ECO:0000313" key="3">
    <source>
        <dbReference type="Proteomes" id="UP000183407"/>
    </source>
</evidence>